<reference evidence="3" key="1">
    <citation type="journal article" date="2015" name="Genome Announc.">
        <title>Draft genome sequence of the cellulolytic fungus Chaetomium globosum.</title>
        <authorList>
            <person name="Cuomo C.A."/>
            <person name="Untereiner W.A."/>
            <person name="Ma L.-J."/>
            <person name="Grabherr M."/>
            <person name="Birren B.W."/>
        </authorList>
    </citation>
    <scope>NUCLEOTIDE SEQUENCE [LARGE SCALE GENOMIC DNA]</scope>
    <source>
        <strain evidence="3">ATCC 6205 / CBS 148.51 / DSM 1962 / NBRC 6347 / NRRL 1970</strain>
    </source>
</reference>
<accession>Q2GW41</accession>
<feature type="compositionally biased region" description="Low complexity" evidence="1">
    <location>
        <begin position="311"/>
        <end position="330"/>
    </location>
</feature>
<evidence type="ECO:0000313" key="2">
    <source>
        <dbReference type="EMBL" id="EAQ86560.1"/>
    </source>
</evidence>
<organism evidence="2 3">
    <name type="scientific">Chaetomium globosum (strain ATCC 6205 / CBS 148.51 / DSM 1962 / NBRC 6347 / NRRL 1970)</name>
    <name type="common">Soil fungus</name>
    <dbReference type="NCBI Taxonomy" id="306901"/>
    <lineage>
        <taxon>Eukaryota</taxon>
        <taxon>Fungi</taxon>
        <taxon>Dikarya</taxon>
        <taxon>Ascomycota</taxon>
        <taxon>Pezizomycotina</taxon>
        <taxon>Sordariomycetes</taxon>
        <taxon>Sordariomycetidae</taxon>
        <taxon>Sordariales</taxon>
        <taxon>Chaetomiaceae</taxon>
        <taxon>Chaetomium</taxon>
    </lineage>
</organism>
<dbReference type="OrthoDB" id="4589767at2759"/>
<feature type="region of interest" description="Disordered" evidence="1">
    <location>
        <begin position="1"/>
        <end position="108"/>
    </location>
</feature>
<evidence type="ECO:0000256" key="1">
    <source>
        <dbReference type="SAM" id="MobiDB-lite"/>
    </source>
</evidence>
<keyword evidence="3" id="KW-1185">Reference proteome</keyword>
<dbReference type="AlphaFoldDB" id="Q2GW41"/>
<dbReference type="OMA" id="ALMQAHW"/>
<dbReference type="RefSeq" id="XP_001225469.1">
    <property type="nucleotide sequence ID" value="XM_001225468.1"/>
</dbReference>
<protein>
    <submittedName>
        <fullName evidence="2">Uncharacterized protein</fullName>
    </submittedName>
</protein>
<feature type="compositionally biased region" description="Gly residues" evidence="1">
    <location>
        <begin position="296"/>
        <end position="310"/>
    </location>
</feature>
<proteinExistence type="predicted"/>
<dbReference type="HOGENOM" id="CLU_844679_0_0_1"/>
<sequence>MPPQPTPAARPAQTSGPAKSTSTATTKTTSTPAASKSSGTPAATKTTPAPATTKTTPAPATTKTTSTTGTSKTTSTPAANKTSQAPASTSTSGQSAPAAASTAAPTQEDLKFDKEQTRKEALMQAHWLQWSASAETERSYVIVFDQSSAPVTAELKRMTPGAKPAAVPQVRGFFDFLSSTKLGDVQVATVDAATYGQLMDKFDFKRITVKVNKENRTGFIPIARATNTSEGTPAQAAPAATGDSNASGTSTGATKTSNTSTGATKTGGANTGSGNATKGASAGTSNATKTAASSAGTGGATKGNGAGGAATKGTSAASSTTKTSGTAVKGKGTDRS</sequence>
<dbReference type="EMBL" id="CH408033">
    <property type="protein sequence ID" value="EAQ86560.1"/>
    <property type="molecule type" value="Genomic_DNA"/>
</dbReference>
<dbReference type="Proteomes" id="UP000001056">
    <property type="component" value="Unassembled WGS sequence"/>
</dbReference>
<gene>
    <name evidence="2" type="ORF">CHGG_07813</name>
</gene>
<dbReference type="GeneID" id="4393788"/>
<evidence type="ECO:0000313" key="3">
    <source>
        <dbReference type="Proteomes" id="UP000001056"/>
    </source>
</evidence>
<feature type="compositionally biased region" description="Low complexity" evidence="1">
    <location>
        <begin position="9"/>
        <end position="107"/>
    </location>
</feature>
<dbReference type="InParanoid" id="Q2GW41"/>
<dbReference type="VEuPathDB" id="FungiDB:CHGG_07813"/>
<feature type="region of interest" description="Disordered" evidence="1">
    <location>
        <begin position="222"/>
        <end position="336"/>
    </location>
</feature>
<feature type="compositionally biased region" description="Low complexity" evidence="1">
    <location>
        <begin position="231"/>
        <end position="295"/>
    </location>
</feature>
<name>Q2GW41_CHAGB</name>